<feature type="chain" id="PRO_5039718562" description="Secreted protein" evidence="1">
    <location>
        <begin position="24"/>
        <end position="191"/>
    </location>
</feature>
<dbReference type="Proteomes" id="UP000295087">
    <property type="component" value="Unassembled WGS sequence"/>
</dbReference>
<gene>
    <name evidence="2" type="ORF">DFR75_11384</name>
</gene>
<dbReference type="EMBL" id="SNXK01000013">
    <property type="protein sequence ID" value="TDP29415.1"/>
    <property type="molecule type" value="Genomic_DNA"/>
</dbReference>
<comment type="caution">
    <text evidence="2">The sequence shown here is derived from an EMBL/GenBank/DDBJ whole genome shotgun (WGS) entry which is preliminary data.</text>
</comment>
<keyword evidence="1" id="KW-0732">Signal</keyword>
<evidence type="ECO:0000313" key="2">
    <source>
        <dbReference type="EMBL" id="TDP29415.1"/>
    </source>
</evidence>
<organism evidence="2 3">
    <name type="scientific">Nocardia ignorata</name>
    <dbReference type="NCBI Taxonomy" id="145285"/>
    <lineage>
        <taxon>Bacteria</taxon>
        <taxon>Bacillati</taxon>
        <taxon>Actinomycetota</taxon>
        <taxon>Actinomycetes</taxon>
        <taxon>Mycobacteriales</taxon>
        <taxon>Nocardiaceae</taxon>
        <taxon>Nocardia</taxon>
    </lineage>
</organism>
<evidence type="ECO:0008006" key="4">
    <source>
        <dbReference type="Google" id="ProtNLM"/>
    </source>
</evidence>
<keyword evidence="3" id="KW-1185">Reference proteome</keyword>
<protein>
    <recommendedName>
        <fullName evidence="4">Secreted protein</fullName>
    </recommendedName>
</protein>
<dbReference type="AlphaFoldDB" id="A0A4R6NY58"/>
<accession>A0A4R6NY58</accession>
<reference evidence="2 3" key="1">
    <citation type="submission" date="2019-03" db="EMBL/GenBank/DDBJ databases">
        <title>Genomic Encyclopedia of Type Strains, Phase IV (KMG-IV): sequencing the most valuable type-strain genomes for metagenomic binning, comparative biology and taxonomic classification.</title>
        <authorList>
            <person name="Goeker M."/>
        </authorList>
    </citation>
    <scope>NUCLEOTIDE SEQUENCE [LARGE SCALE GENOMIC DNA]</scope>
    <source>
        <strain evidence="2 3">DSM 44496</strain>
    </source>
</reference>
<name>A0A4R6NY58_NOCIG</name>
<sequence length="191" mass="18825">MFMRSTRNILLGALPVAMAVAFAGSGVASADATADQPATVLAVQDDNFATAVAAFSFGSATPAGAAISRDAESTIPQAAELSDENLVTEVAAPAISEATAPVVSDVIDTQLHEVATNPKAENSDPVVNGALAGAGLGALATLVNCIPSAIILGVGYPICLLLGVLPHAAVGAIIGGVVGHVNPEVVPQVLP</sequence>
<feature type="signal peptide" evidence="1">
    <location>
        <begin position="1"/>
        <end position="23"/>
    </location>
</feature>
<proteinExistence type="predicted"/>
<evidence type="ECO:0000256" key="1">
    <source>
        <dbReference type="SAM" id="SignalP"/>
    </source>
</evidence>
<evidence type="ECO:0000313" key="3">
    <source>
        <dbReference type="Proteomes" id="UP000295087"/>
    </source>
</evidence>